<dbReference type="PANTHER" id="PTHR33021:SF533">
    <property type="entry name" value="PHYTOCYANIN DOMAIN-CONTAINING PROTEIN"/>
    <property type="match status" value="1"/>
</dbReference>
<feature type="chain" id="PRO_5042015615" description="Phytocyanin domain-containing protein" evidence="12">
    <location>
        <begin position="24"/>
        <end position="159"/>
    </location>
</feature>
<evidence type="ECO:0000256" key="9">
    <source>
        <dbReference type="ARBA" id="ARBA00023136"/>
    </source>
</evidence>
<reference evidence="14 15" key="1">
    <citation type="journal article" date="2021" name="Nat. Commun.">
        <title>Incipient diploidization of the medicinal plant Perilla within 10,000 years.</title>
        <authorList>
            <person name="Zhang Y."/>
            <person name="Shen Q."/>
            <person name="Leng L."/>
            <person name="Zhang D."/>
            <person name="Chen S."/>
            <person name="Shi Y."/>
            <person name="Ning Z."/>
            <person name="Chen S."/>
        </authorList>
    </citation>
    <scope>NUCLEOTIDE SEQUENCE [LARGE SCALE GENOMIC DNA]</scope>
    <source>
        <strain evidence="15">cv. PC099</strain>
    </source>
</reference>
<evidence type="ECO:0000256" key="2">
    <source>
        <dbReference type="ARBA" id="ARBA00022448"/>
    </source>
</evidence>
<accession>A0AAD4NWI4</accession>
<keyword evidence="11" id="KW-0325">Glycoprotein</keyword>
<dbReference type="CDD" id="cd04216">
    <property type="entry name" value="Phytocyanin"/>
    <property type="match status" value="1"/>
</dbReference>
<evidence type="ECO:0000256" key="11">
    <source>
        <dbReference type="ARBA" id="ARBA00023180"/>
    </source>
</evidence>
<evidence type="ECO:0000256" key="10">
    <source>
        <dbReference type="ARBA" id="ARBA00023157"/>
    </source>
</evidence>
<dbReference type="InterPro" id="IPR008972">
    <property type="entry name" value="Cupredoxin"/>
</dbReference>
<keyword evidence="15" id="KW-1185">Reference proteome</keyword>
<dbReference type="PROSITE" id="PS51485">
    <property type="entry name" value="PHYTOCYANIN"/>
    <property type="match status" value="1"/>
</dbReference>
<feature type="domain" description="Phytocyanin" evidence="13">
    <location>
        <begin position="24"/>
        <end position="125"/>
    </location>
</feature>
<evidence type="ECO:0000313" key="14">
    <source>
        <dbReference type="EMBL" id="KAH6755756.1"/>
    </source>
</evidence>
<keyword evidence="5 12" id="KW-0732">Signal</keyword>
<evidence type="ECO:0000256" key="1">
    <source>
        <dbReference type="ARBA" id="ARBA00004479"/>
    </source>
</evidence>
<dbReference type="AlphaFoldDB" id="A0AAD4NWI4"/>
<sequence length="159" mass="17025">MASRAFLFAIVVVAATAAPAAFAVDYVVGDDAGWKLNVNYTAWAQGKEFYVGDRLVFKYAVGVHNVYKVNGTAFQECTVPPPSGALTSGNDVVTLAVPGRKWYLCGVGNGTHCEAGMKLVITVFSAAPAPAPMYGAPVKHTSKKPMSIWSNWKLKLIHF</sequence>
<protein>
    <recommendedName>
        <fullName evidence="13">Phytocyanin domain-containing protein</fullName>
    </recommendedName>
</protein>
<keyword evidence="6" id="KW-0249">Electron transport</keyword>
<dbReference type="InterPro" id="IPR003245">
    <property type="entry name" value="Phytocyanin_dom"/>
</dbReference>
<name>A0AAD4NWI4_PERFH</name>
<dbReference type="GO" id="GO:0009610">
    <property type="term" value="P:response to symbiotic fungus"/>
    <property type="evidence" value="ECO:0007669"/>
    <property type="project" value="UniProtKB-ARBA"/>
</dbReference>
<dbReference type="GO" id="GO:0046872">
    <property type="term" value="F:metal ion binding"/>
    <property type="evidence" value="ECO:0007669"/>
    <property type="project" value="UniProtKB-KW"/>
</dbReference>
<dbReference type="EMBL" id="SDAM02029589">
    <property type="protein sequence ID" value="KAH6755756.1"/>
    <property type="molecule type" value="Genomic_DNA"/>
</dbReference>
<comment type="subcellular location">
    <subcellularLocation>
        <location evidence="1">Membrane</location>
        <topology evidence="1">Single-pass type I membrane protein</topology>
    </subcellularLocation>
</comment>
<evidence type="ECO:0000259" key="13">
    <source>
        <dbReference type="PROSITE" id="PS51485"/>
    </source>
</evidence>
<dbReference type="PANTHER" id="PTHR33021">
    <property type="entry name" value="BLUE COPPER PROTEIN"/>
    <property type="match status" value="1"/>
</dbReference>
<keyword evidence="3" id="KW-0812">Transmembrane</keyword>
<keyword evidence="2" id="KW-0813">Transport</keyword>
<evidence type="ECO:0000256" key="8">
    <source>
        <dbReference type="ARBA" id="ARBA00023008"/>
    </source>
</evidence>
<feature type="signal peptide" evidence="12">
    <location>
        <begin position="1"/>
        <end position="23"/>
    </location>
</feature>
<dbReference type="FunFam" id="2.60.40.420:FF:000067">
    <property type="entry name" value="Cupredoxin superfamily protein"/>
    <property type="match status" value="1"/>
</dbReference>
<keyword evidence="4" id="KW-0479">Metal-binding</keyword>
<keyword evidence="9" id="KW-0472">Membrane</keyword>
<keyword evidence="7" id="KW-1133">Transmembrane helix</keyword>
<organism evidence="14 15">
    <name type="scientific">Perilla frutescens var. hirtella</name>
    <name type="common">Perilla citriodora</name>
    <name type="synonym">Perilla setoyensis</name>
    <dbReference type="NCBI Taxonomy" id="608512"/>
    <lineage>
        <taxon>Eukaryota</taxon>
        <taxon>Viridiplantae</taxon>
        <taxon>Streptophyta</taxon>
        <taxon>Embryophyta</taxon>
        <taxon>Tracheophyta</taxon>
        <taxon>Spermatophyta</taxon>
        <taxon>Magnoliopsida</taxon>
        <taxon>eudicotyledons</taxon>
        <taxon>Gunneridae</taxon>
        <taxon>Pentapetalae</taxon>
        <taxon>asterids</taxon>
        <taxon>lamiids</taxon>
        <taxon>Lamiales</taxon>
        <taxon>Lamiaceae</taxon>
        <taxon>Nepetoideae</taxon>
        <taxon>Elsholtzieae</taxon>
        <taxon>Perilla</taxon>
    </lineage>
</organism>
<evidence type="ECO:0000256" key="7">
    <source>
        <dbReference type="ARBA" id="ARBA00022989"/>
    </source>
</evidence>
<dbReference type="Gene3D" id="2.60.40.420">
    <property type="entry name" value="Cupredoxins - blue copper proteins"/>
    <property type="match status" value="1"/>
</dbReference>
<dbReference type="Pfam" id="PF02298">
    <property type="entry name" value="Cu_bind_like"/>
    <property type="match status" value="1"/>
</dbReference>
<evidence type="ECO:0000256" key="6">
    <source>
        <dbReference type="ARBA" id="ARBA00022982"/>
    </source>
</evidence>
<dbReference type="SUPFAM" id="SSF49503">
    <property type="entry name" value="Cupredoxins"/>
    <property type="match status" value="1"/>
</dbReference>
<gene>
    <name evidence="14" type="ORF">C2S53_010018</name>
</gene>
<proteinExistence type="predicted"/>
<evidence type="ECO:0000256" key="3">
    <source>
        <dbReference type="ARBA" id="ARBA00022692"/>
    </source>
</evidence>
<keyword evidence="8" id="KW-0186">Copper</keyword>
<evidence type="ECO:0000256" key="5">
    <source>
        <dbReference type="ARBA" id="ARBA00022729"/>
    </source>
</evidence>
<evidence type="ECO:0000313" key="15">
    <source>
        <dbReference type="Proteomes" id="UP001190926"/>
    </source>
</evidence>
<evidence type="ECO:0000256" key="4">
    <source>
        <dbReference type="ARBA" id="ARBA00022723"/>
    </source>
</evidence>
<evidence type="ECO:0000256" key="12">
    <source>
        <dbReference type="SAM" id="SignalP"/>
    </source>
</evidence>
<dbReference type="GO" id="GO:0009055">
    <property type="term" value="F:electron transfer activity"/>
    <property type="evidence" value="ECO:0007669"/>
    <property type="project" value="InterPro"/>
</dbReference>
<dbReference type="InterPro" id="IPR039391">
    <property type="entry name" value="Phytocyanin-like"/>
</dbReference>
<comment type="caution">
    <text evidence="14">The sequence shown here is derived from an EMBL/GenBank/DDBJ whole genome shotgun (WGS) entry which is preliminary data.</text>
</comment>
<dbReference type="GO" id="GO:0005886">
    <property type="term" value="C:plasma membrane"/>
    <property type="evidence" value="ECO:0007669"/>
    <property type="project" value="TreeGrafter"/>
</dbReference>
<keyword evidence="10" id="KW-1015">Disulfide bond</keyword>
<dbReference type="Proteomes" id="UP001190926">
    <property type="component" value="Unassembled WGS sequence"/>
</dbReference>